<dbReference type="Gene3D" id="2.102.10.10">
    <property type="entry name" value="Rieske [2Fe-2S] iron-sulphur domain"/>
    <property type="match status" value="1"/>
</dbReference>
<accession>A0ABW4R4G4</accession>
<dbReference type="CDD" id="cd03467">
    <property type="entry name" value="Rieske"/>
    <property type="match status" value="1"/>
</dbReference>
<name>A0ABW4R4G4_9RHOB</name>
<evidence type="ECO:0000313" key="6">
    <source>
        <dbReference type="EMBL" id="MFD1880844.1"/>
    </source>
</evidence>
<dbReference type="EMBL" id="JBHUEN010000010">
    <property type="protein sequence ID" value="MFD1880844.1"/>
    <property type="molecule type" value="Genomic_DNA"/>
</dbReference>
<comment type="caution">
    <text evidence="6">The sequence shown here is derived from an EMBL/GenBank/DDBJ whole genome shotgun (WGS) entry which is preliminary data.</text>
</comment>
<dbReference type="PANTHER" id="PTHR40261:SF1">
    <property type="entry name" value="RIESKE DOMAIN-CONTAINING PROTEIN"/>
    <property type="match status" value="1"/>
</dbReference>
<keyword evidence="3" id="KW-0408">Iron</keyword>
<keyword evidence="7" id="KW-1185">Reference proteome</keyword>
<dbReference type="Proteomes" id="UP001597213">
    <property type="component" value="Unassembled WGS sequence"/>
</dbReference>
<dbReference type="InterPro" id="IPR036922">
    <property type="entry name" value="Rieske_2Fe-2S_sf"/>
</dbReference>
<dbReference type="Pfam" id="PF00355">
    <property type="entry name" value="Rieske"/>
    <property type="match status" value="1"/>
</dbReference>
<evidence type="ECO:0000259" key="5">
    <source>
        <dbReference type="PROSITE" id="PS51296"/>
    </source>
</evidence>
<proteinExistence type="predicted"/>
<reference evidence="7" key="1">
    <citation type="journal article" date="2019" name="Int. J. Syst. Evol. Microbiol.">
        <title>The Global Catalogue of Microorganisms (GCM) 10K type strain sequencing project: providing services to taxonomists for standard genome sequencing and annotation.</title>
        <authorList>
            <consortium name="The Broad Institute Genomics Platform"/>
            <consortium name="The Broad Institute Genome Sequencing Center for Infectious Disease"/>
            <person name="Wu L."/>
            <person name="Ma J."/>
        </authorList>
    </citation>
    <scope>NUCLEOTIDE SEQUENCE [LARGE SCALE GENOMIC DNA]</scope>
    <source>
        <strain evidence="7">CCUG 56029</strain>
    </source>
</reference>
<feature type="domain" description="Rieske" evidence="5">
    <location>
        <begin position="13"/>
        <end position="112"/>
    </location>
</feature>
<dbReference type="PANTHER" id="PTHR40261">
    <property type="match status" value="1"/>
</dbReference>
<dbReference type="RefSeq" id="WP_379140224.1">
    <property type="nucleotide sequence ID" value="NZ_JBHUEN010000010.1"/>
</dbReference>
<keyword evidence="4" id="KW-0411">Iron-sulfur</keyword>
<sequence>MSWQDYPRAPARGTALGARDAVTGVHTLVLDGFPILLVKGAAGLRAFVNACPHQFLPLDYKGPNILSADGARLICSSHQAIFDAGTGACLGGPTDECLDEIPLAIRDGQIVIA</sequence>
<keyword evidence="2" id="KW-0479">Metal-binding</keyword>
<gene>
    <name evidence="6" type="ORF">ACFSCT_03835</name>
</gene>
<evidence type="ECO:0000256" key="1">
    <source>
        <dbReference type="ARBA" id="ARBA00022714"/>
    </source>
</evidence>
<evidence type="ECO:0000256" key="4">
    <source>
        <dbReference type="ARBA" id="ARBA00023014"/>
    </source>
</evidence>
<evidence type="ECO:0000256" key="2">
    <source>
        <dbReference type="ARBA" id="ARBA00022723"/>
    </source>
</evidence>
<keyword evidence="1" id="KW-0001">2Fe-2S</keyword>
<evidence type="ECO:0000256" key="3">
    <source>
        <dbReference type="ARBA" id="ARBA00023004"/>
    </source>
</evidence>
<dbReference type="InterPro" id="IPR017941">
    <property type="entry name" value="Rieske_2Fe-2S"/>
</dbReference>
<dbReference type="PROSITE" id="PS51296">
    <property type="entry name" value="RIESKE"/>
    <property type="match status" value="1"/>
</dbReference>
<organism evidence="6 7">
    <name type="scientific">Paracoccus pacificus</name>
    <dbReference type="NCBI Taxonomy" id="1463598"/>
    <lineage>
        <taxon>Bacteria</taxon>
        <taxon>Pseudomonadati</taxon>
        <taxon>Pseudomonadota</taxon>
        <taxon>Alphaproteobacteria</taxon>
        <taxon>Rhodobacterales</taxon>
        <taxon>Paracoccaceae</taxon>
        <taxon>Paracoccus</taxon>
    </lineage>
</organism>
<evidence type="ECO:0000313" key="7">
    <source>
        <dbReference type="Proteomes" id="UP001597213"/>
    </source>
</evidence>
<dbReference type="SUPFAM" id="SSF50022">
    <property type="entry name" value="ISP domain"/>
    <property type="match status" value="1"/>
</dbReference>
<protein>
    <submittedName>
        <fullName evidence="6">Rieske (2Fe-2S) protein</fullName>
    </submittedName>
</protein>